<dbReference type="InterPro" id="IPR011333">
    <property type="entry name" value="SKP1/BTB/POZ_sf"/>
</dbReference>
<dbReference type="Pfam" id="PF01466">
    <property type="entry name" value="Skp1"/>
    <property type="match status" value="1"/>
</dbReference>
<evidence type="ECO:0000313" key="2">
    <source>
        <dbReference type="EMBL" id="EAS04891.2"/>
    </source>
</evidence>
<organism evidence="2 3">
    <name type="scientific">Tetrahymena thermophila (strain SB210)</name>
    <dbReference type="NCBI Taxonomy" id="312017"/>
    <lineage>
        <taxon>Eukaryota</taxon>
        <taxon>Sar</taxon>
        <taxon>Alveolata</taxon>
        <taxon>Ciliophora</taxon>
        <taxon>Intramacronucleata</taxon>
        <taxon>Oligohymenophorea</taxon>
        <taxon>Hymenostomatida</taxon>
        <taxon>Tetrahymenina</taxon>
        <taxon>Tetrahymenidae</taxon>
        <taxon>Tetrahymena</taxon>
    </lineage>
</organism>
<dbReference type="STRING" id="312017.I7MJ02"/>
<dbReference type="OMA" id="IKCAIST"/>
<proteinExistence type="predicted"/>
<dbReference type="InterPro" id="IPR036296">
    <property type="entry name" value="SKP1-like_dim_sf"/>
</dbReference>
<dbReference type="AlphaFoldDB" id="I7MJ02"/>
<dbReference type="GO" id="GO:0006511">
    <property type="term" value="P:ubiquitin-dependent protein catabolic process"/>
    <property type="evidence" value="ECO:0007669"/>
    <property type="project" value="InterPro"/>
</dbReference>
<accession>I7MJ02</accession>
<feature type="domain" description="SKP1 component dimerisation" evidence="1">
    <location>
        <begin position="116"/>
        <end position="160"/>
    </location>
</feature>
<evidence type="ECO:0000313" key="3">
    <source>
        <dbReference type="Proteomes" id="UP000009168"/>
    </source>
</evidence>
<dbReference type="InParanoid" id="I7MJ02"/>
<dbReference type="HOGENOM" id="CLU_1573790_0_0_1"/>
<dbReference type="SUPFAM" id="SSF81382">
    <property type="entry name" value="Skp1 dimerisation domain-like"/>
    <property type="match status" value="1"/>
</dbReference>
<dbReference type="GeneID" id="7833677"/>
<dbReference type="Gene3D" id="3.30.710.10">
    <property type="entry name" value="Potassium Channel Kv1.1, Chain A"/>
    <property type="match status" value="1"/>
</dbReference>
<gene>
    <name evidence="2" type="ORF">TTHERM_00469400</name>
</gene>
<dbReference type="Proteomes" id="UP000009168">
    <property type="component" value="Unassembled WGS sequence"/>
</dbReference>
<evidence type="ECO:0000259" key="1">
    <source>
        <dbReference type="Pfam" id="PF01466"/>
    </source>
</evidence>
<reference evidence="3" key="1">
    <citation type="journal article" date="2006" name="PLoS Biol.">
        <title>Macronuclear genome sequence of the ciliate Tetrahymena thermophila, a model eukaryote.</title>
        <authorList>
            <person name="Eisen J.A."/>
            <person name="Coyne R.S."/>
            <person name="Wu M."/>
            <person name="Wu D."/>
            <person name="Thiagarajan M."/>
            <person name="Wortman J.R."/>
            <person name="Badger J.H."/>
            <person name="Ren Q."/>
            <person name="Amedeo P."/>
            <person name="Jones K.M."/>
            <person name="Tallon L.J."/>
            <person name="Delcher A.L."/>
            <person name="Salzberg S.L."/>
            <person name="Silva J.C."/>
            <person name="Haas B.J."/>
            <person name="Majoros W.H."/>
            <person name="Farzad M."/>
            <person name="Carlton J.M."/>
            <person name="Smith R.K. Jr."/>
            <person name="Garg J."/>
            <person name="Pearlman R.E."/>
            <person name="Karrer K.M."/>
            <person name="Sun L."/>
            <person name="Manning G."/>
            <person name="Elde N.C."/>
            <person name="Turkewitz A.P."/>
            <person name="Asai D.J."/>
            <person name="Wilkes D.E."/>
            <person name="Wang Y."/>
            <person name="Cai H."/>
            <person name="Collins K."/>
            <person name="Stewart B.A."/>
            <person name="Lee S.R."/>
            <person name="Wilamowska K."/>
            <person name="Weinberg Z."/>
            <person name="Ruzzo W.L."/>
            <person name="Wloga D."/>
            <person name="Gaertig J."/>
            <person name="Frankel J."/>
            <person name="Tsao C.-C."/>
            <person name="Gorovsky M.A."/>
            <person name="Keeling P.J."/>
            <person name="Waller R.F."/>
            <person name="Patron N.J."/>
            <person name="Cherry J.M."/>
            <person name="Stover N.A."/>
            <person name="Krieger C.J."/>
            <person name="del Toro C."/>
            <person name="Ryder H.F."/>
            <person name="Williamson S.C."/>
            <person name="Barbeau R.A."/>
            <person name="Hamilton E.P."/>
            <person name="Orias E."/>
        </authorList>
    </citation>
    <scope>NUCLEOTIDE SEQUENCE [LARGE SCALE GENOMIC DNA]</scope>
    <source>
        <strain evidence="3">SB210</strain>
    </source>
</reference>
<dbReference type="RefSeq" id="XP_001025136.2">
    <property type="nucleotide sequence ID" value="XM_001025136.3"/>
</dbReference>
<sequence>MDIEEKQITFQSEEGQQFKIDYQAMFQFSKFIQDQPDLNLNEPIKCAISTPILELIIQFVNDRKTNYQPKTIPKPILSGNISLYINEIDYLFLKNIKSEKDLYQLLKAGEYFYMDTLLELIYAFTASQFIDKTNIELREKYGIQEPMTETIEKELKDKYSDILQGTPFEE</sequence>
<keyword evidence="3" id="KW-1185">Reference proteome</keyword>
<name>I7MJ02_TETTS</name>
<dbReference type="KEGG" id="tet:TTHERM_00469400"/>
<protein>
    <submittedName>
        <fullName evidence="2">Skp1 family, dimerization domain protein</fullName>
    </submittedName>
</protein>
<dbReference type="EMBL" id="GG662441">
    <property type="protein sequence ID" value="EAS04891.2"/>
    <property type="molecule type" value="Genomic_DNA"/>
</dbReference>
<dbReference type="InterPro" id="IPR016072">
    <property type="entry name" value="Skp1_comp_dimer"/>
</dbReference>